<proteinExistence type="predicted"/>
<dbReference type="EMBL" id="JBHLWV010000028">
    <property type="protein sequence ID" value="MFC0316244.1"/>
    <property type="molecule type" value="Genomic_DNA"/>
</dbReference>
<evidence type="ECO:0000313" key="2">
    <source>
        <dbReference type="Proteomes" id="UP001589783"/>
    </source>
</evidence>
<evidence type="ECO:0000313" key="1">
    <source>
        <dbReference type="EMBL" id="MFC0316244.1"/>
    </source>
</evidence>
<dbReference type="NCBIfam" id="TIGR04338">
    <property type="entry name" value="HEXXH_Rv0185"/>
    <property type="match status" value="1"/>
</dbReference>
<gene>
    <name evidence="1" type="ORF">ACFFJD_15445</name>
</gene>
<reference evidence="1 2" key="1">
    <citation type="submission" date="2024-09" db="EMBL/GenBank/DDBJ databases">
        <authorList>
            <person name="Sun Q."/>
            <person name="Mori K."/>
        </authorList>
    </citation>
    <scope>NUCLEOTIDE SEQUENCE [LARGE SCALE GENOMIC DNA]</scope>
    <source>
        <strain evidence="1 2">CCM 7957</strain>
    </source>
</reference>
<comment type="caution">
    <text evidence="1">The sequence shown here is derived from an EMBL/GenBank/DDBJ whole genome shotgun (WGS) entry which is preliminary data.</text>
</comment>
<dbReference type="Proteomes" id="UP001589783">
    <property type="component" value="Unassembled WGS sequence"/>
</dbReference>
<name>A0ABV6HCD9_9ACTN</name>
<dbReference type="InterPro" id="IPR027595">
    <property type="entry name" value="CHP04338"/>
</dbReference>
<accession>A0ABV6HCD9</accession>
<dbReference type="RefSeq" id="WP_382365749.1">
    <property type="nucleotide sequence ID" value="NZ_JBHLWV010000028.1"/>
</dbReference>
<organism evidence="1 2">
    <name type="scientific">Gordonia phosphorivorans</name>
    <dbReference type="NCBI Taxonomy" id="1056982"/>
    <lineage>
        <taxon>Bacteria</taxon>
        <taxon>Bacillati</taxon>
        <taxon>Actinomycetota</taxon>
        <taxon>Actinomycetes</taxon>
        <taxon>Mycobacteriales</taxon>
        <taxon>Gordoniaceae</taxon>
        <taxon>Gordonia</taxon>
    </lineage>
</organism>
<keyword evidence="2" id="KW-1185">Reference proteome</keyword>
<protein>
    <submittedName>
        <fullName evidence="1">TIGR04338 family metallohydrolase</fullName>
    </submittedName>
</protein>
<sequence>MTRDSTRARYYETEGLIFALVDRPGGRAHTVQVAGATLTLPAEARFGSVEAVQRYVDEVLALPSVRDRFDRARRPVRVRGRRSAGRAHYAPDTAEIAIPDGADGRWAMRELLVLHECAHHLTDPGAAAHGPEFTHTLIDLVGLVLGPEFALVYRVLLGDAELA</sequence>